<gene>
    <name evidence="2" type="ORF">HGO23_12800</name>
</gene>
<organism evidence="2 3">
    <name type="scientific">Xenorhabdus budapestensis</name>
    <dbReference type="NCBI Taxonomy" id="290110"/>
    <lineage>
        <taxon>Bacteria</taxon>
        <taxon>Pseudomonadati</taxon>
        <taxon>Pseudomonadota</taxon>
        <taxon>Gammaproteobacteria</taxon>
        <taxon>Enterobacterales</taxon>
        <taxon>Morganellaceae</taxon>
        <taxon>Xenorhabdus</taxon>
    </lineage>
</organism>
<dbReference type="Pfam" id="PF04448">
    <property type="entry name" value="DUF551"/>
    <property type="match status" value="1"/>
</dbReference>
<name>A0ABX7VG22_XENBU</name>
<keyword evidence="3" id="KW-1185">Reference proteome</keyword>
<dbReference type="InterPro" id="IPR007539">
    <property type="entry name" value="DUF551"/>
</dbReference>
<dbReference type="RefSeq" id="WP_209026879.1">
    <property type="nucleotide sequence ID" value="NZ_CP072455.1"/>
</dbReference>
<evidence type="ECO:0000313" key="2">
    <source>
        <dbReference type="EMBL" id="QTL38757.1"/>
    </source>
</evidence>
<accession>A0ABX7VG22</accession>
<feature type="domain" description="DUF551" evidence="1">
    <location>
        <begin position="2"/>
        <end position="73"/>
    </location>
</feature>
<dbReference type="Proteomes" id="UP000665047">
    <property type="component" value="Chromosome"/>
</dbReference>
<evidence type="ECO:0000259" key="1">
    <source>
        <dbReference type="Pfam" id="PF04448"/>
    </source>
</evidence>
<evidence type="ECO:0000313" key="3">
    <source>
        <dbReference type="Proteomes" id="UP000665047"/>
    </source>
</evidence>
<proteinExistence type="predicted"/>
<sequence>MEWIKCSDRLPEIDKIVLGYEFLNYNNTYRCSLYGRVDDGEFWYWGKVNQFDEIEVDDEYDVQFWMPLPQPPTGE</sequence>
<dbReference type="EMBL" id="CP072455">
    <property type="protein sequence ID" value="QTL38757.1"/>
    <property type="molecule type" value="Genomic_DNA"/>
</dbReference>
<protein>
    <submittedName>
        <fullName evidence="2">DUF551 domain-containing protein</fullName>
    </submittedName>
</protein>
<reference evidence="2 3" key="1">
    <citation type="submission" date="2021-03" db="EMBL/GenBank/DDBJ databases">
        <title>Complete Genome Sequence Data of Xenorhabdus budapestensis strain C72, a Candidate Biological Control Agent, from China.</title>
        <authorList>
            <person name="LI B."/>
            <person name="WANG S."/>
            <person name="QIU D."/>
        </authorList>
    </citation>
    <scope>NUCLEOTIDE SEQUENCE [LARGE SCALE GENOMIC DNA]</scope>
    <source>
        <strain evidence="2 3">C-7-2</strain>
    </source>
</reference>